<reference evidence="4 5" key="1">
    <citation type="submission" date="2015-10" db="EMBL/GenBank/DDBJ databases">
        <title>Full genome of DAOMC 229536 Phialocephala scopiformis, a fungal endophyte of spruce producing the potent anti-insectan compound rugulosin.</title>
        <authorList>
            <consortium name="DOE Joint Genome Institute"/>
            <person name="Walker A.K."/>
            <person name="Frasz S.L."/>
            <person name="Seifert K.A."/>
            <person name="Miller J.D."/>
            <person name="Mondo S.J."/>
            <person name="Labutti K."/>
            <person name="Lipzen A."/>
            <person name="Dockter R."/>
            <person name="Kennedy M."/>
            <person name="Grigoriev I.V."/>
            <person name="Spatafora J.W."/>
        </authorList>
    </citation>
    <scope>NUCLEOTIDE SEQUENCE [LARGE SCALE GENOMIC DNA]</scope>
    <source>
        <strain evidence="4 5">CBS 120377</strain>
    </source>
</reference>
<dbReference type="OrthoDB" id="3687641at2759"/>
<feature type="transmembrane region" description="Helical" evidence="3">
    <location>
        <begin position="33"/>
        <end position="55"/>
    </location>
</feature>
<sequence length="261" mass="30110">MSQKYQALPQTADFEAQPLRKQQSTWARLAVKFWATATVLFALLSVWLGSQLYLVQNRSSFVRGFEHELDAAKHLIKIEERFSQGSPRFTEDGIEYVPQPADGMPRTQYVGDPSEEIDNAWDRLHQGRFFLLSEDEAKDAWGPGYEQFYAPVAGGNATELEVTHALHCLDHLRKAFYPEKYPTDAIHGIMHRDHCLDHLRQMVLCNGDLTPIPTRYYKALNANYIDSDRPHTCRNWPSIRDWVWERFNGSLAVPPMKEDLS</sequence>
<keyword evidence="3" id="KW-1133">Transmembrane helix</keyword>
<accession>A0A194WZ83</accession>
<gene>
    <name evidence="4" type="ORF">LY89DRAFT_721308</name>
</gene>
<comment type="pathway">
    <text evidence="1">Mycotoxin biosynthesis.</text>
</comment>
<organism evidence="4 5">
    <name type="scientific">Mollisia scopiformis</name>
    <name type="common">Conifer needle endophyte fungus</name>
    <name type="synonym">Phialocephala scopiformis</name>
    <dbReference type="NCBI Taxonomy" id="149040"/>
    <lineage>
        <taxon>Eukaryota</taxon>
        <taxon>Fungi</taxon>
        <taxon>Dikarya</taxon>
        <taxon>Ascomycota</taxon>
        <taxon>Pezizomycotina</taxon>
        <taxon>Leotiomycetes</taxon>
        <taxon>Helotiales</taxon>
        <taxon>Mollisiaceae</taxon>
        <taxon>Mollisia</taxon>
    </lineage>
</organism>
<dbReference type="InterPro" id="IPR021765">
    <property type="entry name" value="UstYa-like"/>
</dbReference>
<evidence type="ECO:0008006" key="6">
    <source>
        <dbReference type="Google" id="ProtNLM"/>
    </source>
</evidence>
<dbReference type="EMBL" id="KQ947422">
    <property type="protein sequence ID" value="KUJ13261.1"/>
    <property type="molecule type" value="Genomic_DNA"/>
</dbReference>
<dbReference type="Proteomes" id="UP000070700">
    <property type="component" value="Unassembled WGS sequence"/>
</dbReference>
<dbReference type="InParanoid" id="A0A194WZ83"/>
<evidence type="ECO:0000256" key="3">
    <source>
        <dbReference type="SAM" id="Phobius"/>
    </source>
</evidence>
<keyword evidence="3" id="KW-0812">Transmembrane</keyword>
<evidence type="ECO:0000256" key="1">
    <source>
        <dbReference type="ARBA" id="ARBA00004685"/>
    </source>
</evidence>
<dbReference type="STRING" id="149040.A0A194WZ83"/>
<evidence type="ECO:0000313" key="4">
    <source>
        <dbReference type="EMBL" id="KUJ13261.1"/>
    </source>
</evidence>
<protein>
    <recommendedName>
        <fullName evidence="6">Tat pathway signal sequence</fullName>
    </recommendedName>
</protein>
<dbReference type="RefSeq" id="XP_018067616.1">
    <property type="nucleotide sequence ID" value="XM_018218631.1"/>
</dbReference>
<dbReference type="GO" id="GO:0043386">
    <property type="term" value="P:mycotoxin biosynthetic process"/>
    <property type="evidence" value="ECO:0007669"/>
    <property type="project" value="InterPro"/>
</dbReference>
<dbReference type="KEGG" id="psco:LY89DRAFT_721308"/>
<comment type="similarity">
    <text evidence="2">Belongs to the ustYa family.</text>
</comment>
<keyword evidence="3" id="KW-0472">Membrane</keyword>
<dbReference type="PANTHER" id="PTHR33365:SF4">
    <property type="entry name" value="CYCLOCHLOROTINE BIOSYNTHESIS PROTEIN O"/>
    <property type="match status" value="1"/>
</dbReference>
<proteinExistence type="inferred from homology"/>
<dbReference type="PANTHER" id="PTHR33365">
    <property type="entry name" value="YALI0B05434P"/>
    <property type="match status" value="1"/>
</dbReference>
<dbReference type="Pfam" id="PF11807">
    <property type="entry name" value="UstYa"/>
    <property type="match status" value="1"/>
</dbReference>
<dbReference type="AlphaFoldDB" id="A0A194WZ83"/>
<evidence type="ECO:0000313" key="5">
    <source>
        <dbReference type="Proteomes" id="UP000070700"/>
    </source>
</evidence>
<evidence type="ECO:0000256" key="2">
    <source>
        <dbReference type="ARBA" id="ARBA00035112"/>
    </source>
</evidence>
<dbReference type="GeneID" id="28828357"/>
<keyword evidence="5" id="KW-1185">Reference proteome</keyword>
<name>A0A194WZ83_MOLSC</name>